<comment type="caution">
    <text evidence="1">The sequence shown here is derived from an EMBL/GenBank/DDBJ whole genome shotgun (WGS) entry which is preliminary data.</text>
</comment>
<accession>A0ACB9CZ76</accession>
<protein>
    <submittedName>
        <fullName evidence="1">Uncharacterized protein</fullName>
    </submittedName>
</protein>
<sequence length="70" mass="8354">MCLDEVKSYILVERSCKHDSSDLVALEPLHLKVMLQYYIERQCVLKCTRQILMLSLYVKMTQKHIKVLKR</sequence>
<evidence type="ECO:0000313" key="1">
    <source>
        <dbReference type="EMBL" id="KAI3739642.1"/>
    </source>
</evidence>
<dbReference type="EMBL" id="CM042013">
    <property type="protein sequence ID" value="KAI3739642.1"/>
    <property type="molecule type" value="Genomic_DNA"/>
</dbReference>
<reference evidence="2" key="1">
    <citation type="journal article" date="2022" name="Mol. Ecol. Resour.">
        <title>The genomes of chicory, endive, great burdock and yacon provide insights into Asteraceae palaeo-polyploidization history and plant inulin production.</title>
        <authorList>
            <person name="Fan W."/>
            <person name="Wang S."/>
            <person name="Wang H."/>
            <person name="Wang A."/>
            <person name="Jiang F."/>
            <person name="Liu H."/>
            <person name="Zhao H."/>
            <person name="Xu D."/>
            <person name="Zhang Y."/>
        </authorList>
    </citation>
    <scope>NUCLEOTIDE SEQUENCE [LARGE SCALE GENOMIC DNA]</scope>
    <source>
        <strain evidence="2">cv. Punajuju</strain>
    </source>
</reference>
<dbReference type="Proteomes" id="UP001055811">
    <property type="component" value="Linkage Group LG05"/>
</dbReference>
<evidence type="ECO:0000313" key="2">
    <source>
        <dbReference type="Proteomes" id="UP001055811"/>
    </source>
</evidence>
<reference evidence="1 2" key="2">
    <citation type="journal article" date="2022" name="Mol. Ecol. Resour.">
        <title>The genomes of chicory, endive, great burdock and yacon provide insights into Asteraceae paleo-polyploidization history and plant inulin production.</title>
        <authorList>
            <person name="Fan W."/>
            <person name="Wang S."/>
            <person name="Wang H."/>
            <person name="Wang A."/>
            <person name="Jiang F."/>
            <person name="Liu H."/>
            <person name="Zhao H."/>
            <person name="Xu D."/>
            <person name="Zhang Y."/>
        </authorList>
    </citation>
    <scope>NUCLEOTIDE SEQUENCE [LARGE SCALE GENOMIC DNA]</scope>
    <source>
        <strain evidence="2">cv. Punajuju</strain>
        <tissue evidence="1">Leaves</tissue>
    </source>
</reference>
<organism evidence="1 2">
    <name type="scientific">Cichorium intybus</name>
    <name type="common">Chicory</name>
    <dbReference type="NCBI Taxonomy" id="13427"/>
    <lineage>
        <taxon>Eukaryota</taxon>
        <taxon>Viridiplantae</taxon>
        <taxon>Streptophyta</taxon>
        <taxon>Embryophyta</taxon>
        <taxon>Tracheophyta</taxon>
        <taxon>Spermatophyta</taxon>
        <taxon>Magnoliopsida</taxon>
        <taxon>eudicotyledons</taxon>
        <taxon>Gunneridae</taxon>
        <taxon>Pentapetalae</taxon>
        <taxon>asterids</taxon>
        <taxon>campanulids</taxon>
        <taxon>Asterales</taxon>
        <taxon>Asteraceae</taxon>
        <taxon>Cichorioideae</taxon>
        <taxon>Cichorieae</taxon>
        <taxon>Cichoriinae</taxon>
        <taxon>Cichorium</taxon>
    </lineage>
</organism>
<gene>
    <name evidence="1" type="ORF">L2E82_30052</name>
</gene>
<name>A0ACB9CZ76_CICIN</name>
<proteinExistence type="predicted"/>
<keyword evidence="2" id="KW-1185">Reference proteome</keyword>